<organism evidence="1 2">
    <name type="scientific">Candidatus Taylorbacteria bacterium RIFCSPHIGHO2_02_FULL_43_32b</name>
    <dbReference type="NCBI Taxonomy" id="1802306"/>
    <lineage>
        <taxon>Bacteria</taxon>
        <taxon>Candidatus Tayloriibacteriota</taxon>
    </lineage>
</organism>
<accession>A0A1G2MK71</accession>
<dbReference type="STRING" id="1802306.A3C72_04400"/>
<reference evidence="1 2" key="1">
    <citation type="journal article" date="2016" name="Nat. Commun.">
        <title>Thousands of microbial genomes shed light on interconnected biogeochemical processes in an aquifer system.</title>
        <authorList>
            <person name="Anantharaman K."/>
            <person name="Brown C.T."/>
            <person name="Hug L.A."/>
            <person name="Sharon I."/>
            <person name="Castelle C.J."/>
            <person name="Probst A.J."/>
            <person name="Thomas B.C."/>
            <person name="Singh A."/>
            <person name="Wilkins M.J."/>
            <person name="Karaoz U."/>
            <person name="Brodie E.L."/>
            <person name="Williams K.H."/>
            <person name="Hubbard S.S."/>
            <person name="Banfield J.F."/>
        </authorList>
    </citation>
    <scope>NUCLEOTIDE SEQUENCE [LARGE SCALE GENOMIC DNA]</scope>
</reference>
<dbReference type="AlphaFoldDB" id="A0A1G2MK71"/>
<dbReference type="Proteomes" id="UP000177130">
    <property type="component" value="Unassembled WGS sequence"/>
</dbReference>
<sequence length="105" mass="12076">MYKVGSKEWLEEMKEYGQSRELRLLEARKELSARYPDWADRIMAGDFFVNISRSTRTVVWPNTSIWAPTGEDLAMVLEKEFGLDGGRIKIKASMMSLSISAKIKK</sequence>
<protein>
    <submittedName>
        <fullName evidence="1">Uncharacterized protein</fullName>
    </submittedName>
</protein>
<comment type="caution">
    <text evidence="1">The sequence shown here is derived from an EMBL/GenBank/DDBJ whole genome shotgun (WGS) entry which is preliminary data.</text>
</comment>
<name>A0A1G2MK71_9BACT</name>
<evidence type="ECO:0000313" key="1">
    <source>
        <dbReference type="EMBL" id="OHA24273.1"/>
    </source>
</evidence>
<dbReference type="EMBL" id="MHRK01000015">
    <property type="protein sequence ID" value="OHA24273.1"/>
    <property type="molecule type" value="Genomic_DNA"/>
</dbReference>
<evidence type="ECO:0000313" key="2">
    <source>
        <dbReference type="Proteomes" id="UP000177130"/>
    </source>
</evidence>
<proteinExistence type="predicted"/>
<gene>
    <name evidence="1" type="ORF">A3C72_04400</name>
</gene>